<feature type="domain" description="Ubiquitin-like" evidence="1">
    <location>
        <begin position="115"/>
        <end position="191"/>
    </location>
</feature>
<dbReference type="PANTHER" id="PTHR10677:SF3">
    <property type="entry name" value="FI07626P-RELATED"/>
    <property type="match status" value="1"/>
</dbReference>
<dbReference type="EMBL" id="VJMH01002183">
    <property type="protein sequence ID" value="KAF0709802.1"/>
    <property type="molecule type" value="Genomic_DNA"/>
</dbReference>
<sequence>VYPKASSITNFDEIRRAPFPSFTIRGRMVLASIKFQDVFLTGQVETHVVDLDISVTRVMDILIGKAGQQGQLAQFMRFKFVYCGRELEQGSSDTLRSMGVVPGATVGYTIVTPPVTVTVRTADGVSRMVQADVTASVAMFKQRVAQTFGVPPQAQRLVVWGSEMSMDNAPLTSYAVTAGATIQLFVTQLQSAAPRTPPAASTVQVTSLTTGETKPIVATTMDSVANVKTRTGVAFNVNPDLVRLFFNNVELSDDCRPLGMYGIGPGARLGMQQNQEITVTVADLMGQTKWLTLEHTESVESFKAKVESLFHVPVAAQRLVYKGRQLSDDDATMGSYGIDANAALQLIERPTLVTVDIATLWGQHERVEMDLTESFGSFKTKIAAIFDVPVAAQRLILAGKELDGTDATTMSSFPIAAGTRLHLIERPSPIPSTGSSSSSMVSIHVATLDGDAATIHTSLDDVLATFKAKVATALDTPVEMQRLILSGRQLSDDDQATLRSCGVHADDRLHLVKRIKPSVTVAFNGRSERVEVELESPISKLQALVEERFHVPVAYQRLTFRGQTLDSGRLLDWYNIASGDTIELTKKPKTASLELATWRNVINLADVDLTSTVLDLKIRVTILLQTPMPRLQHRGQELIDDQTLVSCGIQDGDRLTLLDRNQTMTVRIKQPSGDSLTLDVPPTTSVRDLKDTVAQRLGIQDVQTLRLAYAGIWLTEDQSPLGSNGISHDAELQLRFLRPPTASVVKVHVYTLSKRVTVDMALDGTVATLKALAQEALGVSVSSQRLFFGGQAL</sequence>
<dbReference type="InterPro" id="IPR029071">
    <property type="entry name" value="Ubiquitin-like_domsf"/>
</dbReference>
<organism evidence="2">
    <name type="scientific">Aphanomyces stellatus</name>
    <dbReference type="NCBI Taxonomy" id="120398"/>
    <lineage>
        <taxon>Eukaryota</taxon>
        <taxon>Sar</taxon>
        <taxon>Stramenopiles</taxon>
        <taxon>Oomycota</taxon>
        <taxon>Saprolegniomycetes</taxon>
        <taxon>Saprolegniales</taxon>
        <taxon>Verrucalvaceae</taxon>
        <taxon>Aphanomyces</taxon>
    </lineage>
</organism>
<feature type="domain" description="Ubiquitin-like" evidence="1">
    <location>
        <begin position="591"/>
        <end position="660"/>
    </location>
</feature>
<dbReference type="Pfam" id="PF00240">
    <property type="entry name" value="ubiquitin"/>
    <property type="match status" value="8"/>
</dbReference>
<feature type="non-terminal residue" evidence="2">
    <location>
        <position position="1"/>
    </location>
</feature>
<dbReference type="InterPro" id="IPR015496">
    <property type="entry name" value="Ubiquilin"/>
</dbReference>
<comment type="caution">
    <text evidence="2">The sequence shown here is derived from an EMBL/GenBank/DDBJ whole genome shotgun (WGS) entry which is preliminary data.</text>
</comment>
<gene>
    <name evidence="2" type="ORF">As57867_005738</name>
</gene>
<dbReference type="OrthoDB" id="1885901at2759"/>
<dbReference type="GO" id="GO:0031593">
    <property type="term" value="F:polyubiquitin modification-dependent protein binding"/>
    <property type="evidence" value="ECO:0007669"/>
    <property type="project" value="TreeGrafter"/>
</dbReference>
<dbReference type="PROSITE" id="PS00299">
    <property type="entry name" value="UBIQUITIN_1"/>
    <property type="match status" value="1"/>
</dbReference>
<dbReference type="PROSITE" id="PS50053">
    <property type="entry name" value="UBIQUITIN_2"/>
    <property type="match status" value="8"/>
</dbReference>
<dbReference type="SMART" id="SM00213">
    <property type="entry name" value="UBQ"/>
    <property type="match status" value="8"/>
</dbReference>
<dbReference type="PANTHER" id="PTHR10677">
    <property type="entry name" value="UBIQUILIN"/>
    <property type="match status" value="1"/>
</dbReference>
<dbReference type="CDD" id="cd17039">
    <property type="entry name" value="Ubl_ubiquitin_like"/>
    <property type="match status" value="7"/>
</dbReference>
<proteinExistence type="predicted"/>
<name>A0A6A4Z6Z7_9STRA</name>
<dbReference type="Gene3D" id="3.10.20.90">
    <property type="entry name" value="Phosphatidylinositol 3-kinase Catalytic Subunit, Chain A, domain 1"/>
    <property type="match status" value="9"/>
</dbReference>
<feature type="domain" description="Ubiquitin-like" evidence="1">
    <location>
        <begin position="509"/>
        <end position="591"/>
    </location>
</feature>
<dbReference type="SUPFAM" id="SSF54236">
    <property type="entry name" value="Ubiquitin-like"/>
    <property type="match status" value="9"/>
</dbReference>
<dbReference type="GO" id="GO:0006511">
    <property type="term" value="P:ubiquitin-dependent protein catabolic process"/>
    <property type="evidence" value="ECO:0007669"/>
    <property type="project" value="TreeGrafter"/>
</dbReference>
<accession>A0A6A4Z6Z7</accession>
<feature type="domain" description="Ubiquitin-like" evidence="1">
    <location>
        <begin position="277"/>
        <end position="349"/>
    </location>
</feature>
<feature type="domain" description="Ubiquitin-like" evidence="1">
    <location>
        <begin position="441"/>
        <end position="518"/>
    </location>
</feature>
<evidence type="ECO:0000259" key="1">
    <source>
        <dbReference type="PROSITE" id="PS50053"/>
    </source>
</evidence>
<feature type="domain" description="Ubiquitin-like" evidence="1">
    <location>
        <begin position="664"/>
        <end position="734"/>
    </location>
</feature>
<reference evidence="2" key="1">
    <citation type="submission" date="2019-06" db="EMBL/GenBank/DDBJ databases">
        <title>Genomics analysis of Aphanomyces spp. identifies a new class of oomycete effector associated with host adaptation.</title>
        <authorList>
            <person name="Gaulin E."/>
        </authorList>
    </citation>
    <scope>NUCLEOTIDE SEQUENCE</scope>
    <source>
        <strain evidence="2">CBS 578.67</strain>
    </source>
</reference>
<dbReference type="InterPro" id="IPR019954">
    <property type="entry name" value="Ubiquitin_CS"/>
</dbReference>
<feature type="domain" description="Ubiquitin-like" evidence="1">
    <location>
        <begin position="745"/>
        <end position="793"/>
    </location>
</feature>
<evidence type="ECO:0000313" key="2">
    <source>
        <dbReference type="EMBL" id="KAF0709802.1"/>
    </source>
</evidence>
<dbReference type="InterPro" id="IPR000626">
    <property type="entry name" value="Ubiquitin-like_dom"/>
</dbReference>
<feature type="domain" description="Ubiquitin-like" evidence="1">
    <location>
        <begin position="353"/>
        <end position="426"/>
    </location>
</feature>
<protein>
    <recommendedName>
        <fullName evidence="1">Ubiquitin-like domain-containing protein</fullName>
    </recommendedName>
</protein>
<dbReference type="AlphaFoldDB" id="A0A6A4Z6Z7"/>
<feature type="non-terminal residue" evidence="2">
    <location>
        <position position="793"/>
    </location>
</feature>
<dbReference type="GO" id="GO:0005829">
    <property type="term" value="C:cytosol"/>
    <property type="evidence" value="ECO:0007669"/>
    <property type="project" value="TreeGrafter"/>
</dbReference>